<dbReference type="InterPro" id="IPR005069">
    <property type="entry name" value="Nucl-diP-sugar_transferase"/>
</dbReference>
<evidence type="ECO:0000313" key="2">
    <source>
        <dbReference type="EMBL" id="GFH21963.1"/>
    </source>
</evidence>
<sequence>MVEEWIKVLEKPDVWDQNAFNDVVRMGATKSREDGLFEGWNKQVNVGILPAAQFSSGHVFFVQHKYEEFGLQPYVAHATFQYSGTPGKRHRFREAMLFEDPP</sequence>
<dbReference type="AlphaFoldDB" id="A0A699ZH96"/>
<feature type="domain" description="Nucleotide-diphospho-sugar transferase" evidence="1">
    <location>
        <begin position="2"/>
        <end position="92"/>
    </location>
</feature>
<protein>
    <submittedName>
        <fullName evidence="2">Glycosyltransferase</fullName>
    </submittedName>
</protein>
<accession>A0A699ZH96</accession>
<dbReference type="EMBL" id="BLLF01001940">
    <property type="protein sequence ID" value="GFH21963.1"/>
    <property type="molecule type" value="Genomic_DNA"/>
</dbReference>
<dbReference type="GO" id="GO:0052325">
    <property type="term" value="P:cell wall pectin biosynthetic process"/>
    <property type="evidence" value="ECO:0007669"/>
    <property type="project" value="TreeGrafter"/>
</dbReference>
<comment type="caution">
    <text evidence="2">The sequence shown here is derived from an EMBL/GenBank/DDBJ whole genome shotgun (WGS) entry which is preliminary data.</text>
</comment>
<dbReference type="GO" id="GO:0005794">
    <property type="term" value="C:Golgi apparatus"/>
    <property type="evidence" value="ECO:0007669"/>
    <property type="project" value="TreeGrafter"/>
</dbReference>
<dbReference type="Proteomes" id="UP000485058">
    <property type="component" value="Unassembled WGS sequence"/>
</dbReference>
<gene>
    <name evidence="2" type="ORF">HaLaN_19355</name>
</gene>
<evidence type="ECO:0000313" key="3">
    <source>
        <dbReference type="Proteomes" id="UP000485058"/>
    </source>
</evidence>
<organism evidence="2 3">
    <name type="scientific">Haematococcus lacustris</name>
    <name type="common">Green alga</name>
    <name type="synonym">Haematococcus pluvialis</name>
    <dbReference type="NCBI Taxonomy" id="44745"/>
    <lineage>
        <taxon>Eukaryota</taxon>
        <taxon>Viridiplantae</taxon>
        <taxon>Chlorophyta</taxon>
        <taxon>core chlorophytes</taxon>
        <taxon>Chlorophyceae</taxon>
        <taxon>CS clade</taxon>
        <taxon>Chlamydomonadales</taxon>
        <taxon>Haematococcaceae</taxon>
        <taxon>Haematococcus</taxon>
    </lineage>
</organism>
<feature type="non-terminal residue" evidence="2">
    <location>
        <position position="1"/>
    </location>
</feature>
<keyword evidence="2" id="KW-0808">Transferase</keyword>
<dbReference type="InterPro" id="IPR053250">
    <property type="entry name" value="Glycosyltransferase_77"/>
</dbReference>
<dbReference type="Pfam" id="PF03407">
    <property type="entry name" value="Nucleotid_trans"/>
    <property type="match status" value="1"/>
</dbReference>
<feature type="non-terminal residue" evidence="2">
    <location>
        <position position="102"/>
    </location>
</feature>
<dbReference type="PANTHER" id="PTHR46936:SF1">
    <property type="entry name" value="ARABINOSYLTRANSFERASE XEG113"/>
    <property type="match status" value="1"/>
</dbReference>
<name>A0A699ZH96_HAELA</name>
<reference evidence="2 3" key="1">
    <citation type="submission" date="2020-02" db="EMBL/GenBank/DDBJ databases">
        <title>Draft genome sequence of Haematococcus lacustris strain NIES-144.</title>
        <authorList>
            <person name="Morimoto D."/>
            <person name="Nakagawa S."/>
            <person name="Yoshida T."/>
            <person name="Sawayama S."/>
        </authorList>
    </citation>
    <scope>NUCLEOTIDE SEQUENCE [LARGE SCALE GENOMIC DNA]</scope>
    <source>
        <strain evidence="2 3">NIES-144</strain>
    </source>
</reference>
<keyword evidence="3" id="KW-1185">Reference proteome</keyword>
<proteinExistence type="predicted"/>
<dbReference type="GO" id="GO:0052636">
    <property type="term" value="F:arabinosyltransferase activity"/>
    <property type="evidence" value="ECO:0007669"/>
    <property type="project" value="TreeGrafter"/>
</dbReference>
<evidence type="ECO:0000259" key="1">
    <source>
        <dbReference type="Pfam" id="PF03407"/>
    </source>
</evidence>
<dbReference type="PANTHER" id="PTHR46936">
    <property type="entry name" value="ARABINOSYLTRANSFERASE XEG113"/>
    <property type="match status" value="1"/>
</dbReference>